<protein>
    <submittedName>
        <fullName evidence="1">Uncharacterized protein</fullName>
    </submittedName>
</protein>
<proteinExistence type="predicted"/>
<accession>A0ACB9N130</accession>
<evidence type="ECO:0000313" key="2">
    <source>
        <dbReference type="Proteomes" id="UP001057402"/>
    </source>
</evidence>
<keyword evidence="2" id="KW-1185">Reference proteome</keyword>
<name>A0ACB9N130_9MYRT</name>
<evidence type="ECO:0000313" key="1">
    <source>
        <dbReference type="EMBL" id="KAI4329561.1"/>
    </source>
</evidence>
<dbReference type="Proteomes" id="UP001057402">
    <property type="component" value="Chromosome 8"/>
</dbReference>
<dbReference type="EMBL" id="CM042887">
    <property type="protein sequence ID" value="KAI4329561.1"/>
    <property type="molecule type" value="Genomic_DNA"/>
</dbReference>
<sequence length="139" mass="15224">MYPEEESASISSSTATRTTNDSPSSPPASSACSSCFPCLDGARDRGIQFSMKLREKSELIAGPKWKTFIRRFNRTPSGHHNRRQEEGRFRYDPLSYALNFEEQNAACEEDDDDAAAAAGFRNFSSRFAGSGKPAGEVAA</sequence>
<gene>
    <name evidence="1" type="ORF">MLD38_027936</name>
</gene>
<comment type="caution">
    <text evidence="1">The sequence shown here is derived from an EMBL/GenBank/DDBJ whole genome shotgun (WGS) entry which is preliminary data.</text>
</comment>
<reference evidence="2" key="1">
    <citation type="journal article" date="2023" name="Front. Plant Sci.">
        <title>Chromosomal-level genome assembly of Melastoma candidum provides insights into trichome evolution.</title>
        <authorList>
            <person name="Zhong Y."/>
            <person name="Wu W."/>
            <person name="Sun C."/>
            <person name="Zou P."/>
            <person name="Liu Y."/>
            <person name="Dai S."/>
            <person name="Zhou R."/>
        </authorList>
    </citation>
    <scope>NUCLEOTIDE SEQUENCE [LARGE SCALE GENOMIC DNA]</scope>
</reference>
<organism evidence="1 2">
    <name type="scientific">Melastoma candidum</name>
    <dbReference type="NCBI Taxonomy" id="119954"/>
    <lineage>
        <taxon>Eukaryota</taxon>
        <taxon>Viridiplantae</taxon>
        <taxon>Streptophyta</taxon>
        <taxon>Embryophyta</taxon>
        <taxon>Tracheophyta</taxon>
        <taxon>Spermatophyta</taxon>
        <taxon>Magnoliopsida</taxon>
        <taxon>eudicotyledons</taxon>
        <taxon>Gunneridae</taxon>
        <taxon>Pentapetalae</taxon>
        <taxon>rosids</taxon>
        <taxon>malvids</taxon>
        <taxon>Myrtales</taxon>
        <taxon>Melastomataceae</taxon>
        <taxon>Melastomatoideae</taxon>
        <taxon>Melastomateae</taxon>
        <taxon>Melastoma</taxon>
    </lineage>
</organism>